<evidence type="ECO:0000313" key="3">
    <source>
        <dbReference type="Proteomes" id="UP000198397"/>
    </source>
</evidence>
<evidence type="ECO:0000259" key="1">
    <source>
        <dbReference type="Pfam" id="PF26445"/>
    </source>
</evidence>
<dbReference type="Pfam" id="PF26445">
    <property type="entry name" value="DUF8124"/>
    <property type="match status" value="1"/>
</dbReference>
<protein>
    <recommendedName>
        <fullName evidence="1">DUF8124 domain-containing protein</fullName>
    </recommendedName>
</protein>
<gene>
    <name evidence="2" type="ORF">SAMN06264855_102359</name>
</gene>
<name>A0A238VFM8_HALVU</name>
<feature type="domain" description="DUF8124" evidence="1">
    <location>
        <begin position="2"/>
        <end position="87"/>
    </location>
</feature>
<dbReference type="OrthoDB" id="342204at2157"/>
<accession>A0A238VFM8</accession>
<keyword evidence="3" id="KW-1185">Reference proteome</keyword>
<proteinExistence type="predicted"/>
<dbReference type="RefSeq" id="WP_089383800.1">
    <property type="nucleotide sequence ID" value="NZ_FZNQ01000002.1"/>
</dbReference>
<evidence type="ECO:0000313" key="2">
    <source>
        <dbReference type="EMBL" id="SNR32887.1"/>
    </source>
</evidence>
<reference evidence="2 3" key="1">
    <citation type="submission" date="2017-06" db="EMBL/GenBank/DDBJ databases">
        <authorList>
            <person name="Kim H.J."/>
            <person name="Triplett B.A."/>
        </authorList>
    </citation>
    <scope>NUCLEOTIDE SEQUENCE [LARGE SCALE GENOMIC DNA]</scope>
    <source>
        <strain evidence="2 3">DSM 8800</strain>
    </source>
</reference>
<organism evidence="2 3">
    <name type="scientific">Halorubrum vacuolatum</name>
    <name type="common">Natronobacterium vacuolatum</name>
    <dbReference type="NCBI Taxonomy" id="63740"/>
    <lineage>
        <taxon>Archaea</taxon>
        <taxon>Methanobacteriati</taxon>
        <taxon>Methanobacteriota</taxon>
        <taxon>Stenosarchaea group</taxon>
        <taxon>Halobacteria</taxon>
        <taxon>Halobacteriales</taxon>
        <taxon>Haloferacaceae</taxon>
        <taxon>Halorubrum</taxon>
    </lineage>
</organism>
<dbReference type="EMBL" id="FZNQ01000002">
    <property type="protein sequence ID" value="SNR32887.1"/>
    <property type="molecule type" value="Genomic_DNA"/>
</dbReference>
<sequence>MSANTFGVSIHVTEEEFQLLVHVPSEIDAGWTDPEAFQSLVADVLWERLDRRAVFETIATEHDVGDTVTLGTVTLTPDGTVADYTFAPRFEEATSSPNRH</sequence>
<dbReference type="Proteomes" id="UP000198397">
    <property type="component" value="Unassembled WGS sequence"/>
</dbReference>
<dbReference type="AlphaFoldDB" id="A0A238VFM8"/>
<dbReference type="InterPro" id="IPR058437">
    <property type="entry name" value="DUF8124"/>
</dbReference>